<evidence type="ECO:0008006" key="3">
    <source>
        <dbReference type="Google" id="ProtNLM"/>
    </source>
</evidence>
<reference evidence="1 2" key="1">
    <citation type="submission" date="2023-01" db="EMBL/GenBank/DDBJ databases">
        <title>Vibrio sp. KJ40-1 sp.nov, isolated from marine algae.</title>
        <authorList>
            <person name="Butt M."/>
            <person name="Kim J.M.J."/>
            <person name="Jeon C.O.C."/>
        </authorList>
    </citation>
    <scope>NUCLEOTIDE SEQUENCE [LARGE SCALE GENOMIC DNA]</scope>
    <source>
        <strain evidence="1 2">KJ40-1</strain>
    </source>
</reference>
<keyword evidence="2" id="KW-1185">Reference proteome</keyword>
<sequence>MSISCCDLATRVLYRFSVLFFSYLWPQAITQRVKGVAVVFGVAENQVMQRR</sequence>
<accession>A0ABT4YVG4</accession>
<evidence type="ECO:0000313" key="1">
    <source>
        <dbReference type="EMBL" id="MDB1125009.1"/>
    </source>
</evidence>
<organism evidence="1 2">
    <name type="scientific">Vibrio algarum</name>
    <dbReference type="NCBI Taxonomy" id="3020714"/>
    <lineage>
        <taxon>Bacteria</taxon>
        <taxon>Pseudomonadati</taxon>
        <taxon>Pseudomonadota</taxon>
        <taxon>Gammaproteobacteria</taxon>
        <taxon>Vibrionales</taxon>
        <taxon>Vibrionaceae</taxon>
        <taxon>Vibrio</taxon>
    </lineage>
</organism>
<dbReference type="RefSeq" id="WP_272138322.1">
    <property type="nucleotide sequence ID" value="NZ_JAQLOI010000003.1"/>
</dbReference>
<evidence type="ECO:0000313" key="2">
    <source>
        <dbReference type="Proteomes" id="UP001210678"/>
    </source>
</evidence>
<proteinExistence type="predicted"/>
<protein>
    <recommendedName>
        <fullName evidence="3">DUF3265 domain-containing protein</fullName>
    </recommendedName>
</protein>
<dbReference type="EMBL" id="JAQLOI010000003">
    <property type="protein sequence ID" value="MDB1125009.1"/>
    <property type="molecule type" value="Genomic_DNA"/>
</dbReference>
<dbReference type="Proteomes" id="UP001210678">
    <property type="component" value="Unassembled WGS sequence"/>
</dbReference>
<gene>
    <name evidence="1" type="ORF">PGX00_15735</name>
</gene>
<name>A0ABT4YVG4_9VIBR</name>
<comment type="caution">
    <text evidence="1">The sequence shown here is derived from an EMBL/GenBank/DDBJ whole genome shotgun (WGS) entry which is preliminary data.</text>
</comment>